<feature type="region of interest" description="Disordered" evidence="1">
    <location>
        <begin position="1"/>
        <end position="72"/>
    </location>
</feature>
<evidence type="ECO:0000313" key="2">
    <source>
        <dbReference type="EMBL" id="KAJ8346095.1"/>
    </source>
</evidence>
<gene>
    <name evidence="2" type="ORF">SKAU_G00302880</name>
</gene>
<sequence length="92" mass="9980">MTSRLQRDGPDGLMAETEEEDELPQELDLTPAGEDETEKLGESSAFKGKKEPPREAAGEETQLGGRDGTWCDTECAAPLAFSRFTPAVSLHL</sequence>
<organism evidence="2 3">
    <name type="scientific">Synaphobranchus kaupii</name>
    <name type="common">Kaup's arrowtooth eel</name>
    <dbReference type="NCBI Taxonomy" id="118154"/>
    <lineage>
        <taxon>Eukaryota</taxon>
        <taxon>Metazoa</taxon>
        <taxon>Chordata</taxon>
        <taxon>Craniata</taxon>
        <taxon>Vertebrata</taxon>
        <taxon>Euteleostomi</taxon>
        <taxon>Actinopterygii</taxon>
        <taxon>Neopterygii</taxon>
        <taxon>Teleostei</taxon>
        <taxon>Anguilliformes</taxon>
        <taxon>Synaphobranchidae</taxon>
        <taxon>Synaphobranchus</taxon>
    </lineage>
</organism>
<comment type="caution">
    <text evidence="2">The sequence shown here is derived from an EMBL/GenBank/DDBJ whole genome shotgun (WGS) entry which is preliminary data.</text>
</comment>
<feature type="compositionally biased region" description="Acidic residues" evidence="1">
    <location>
        <begin position="16"/>
        <end position="25"/>
    </location>
</feature>
<dbReference type="AlphaFoldDB" id="A0A9Q1EW05"/>
<protein>
    <submittedName>
        <fullName evidence="2">Uncharacterized protein</fullName>
    </submittedName>
</protein>
<dbReference type="EMBL" id="JAINUF010000012">
    <property type="protein sequence ID" value="KAJ8346095.1"/>
    <property type="molecule type" value="Genomic_DNA"/>
</dbReference>
<accession>A0A9Q1EW05</accession>
<feature type="compositionally biased region" description="Basic and acidic residues" evidence="1">
    <location>
        <begin position="1"/>
        <end position="10"/>
    </location>
</feature>
<evidence type="ECO:0000313" key="3">
    <source>
        <dbReference type="Proteomes" id="UP001152622"/>
    </source>
</evidence>
<keyword evidence="3" id="KW-1185">Reference proteome</keyword>
<feature type="compositionally biased region" description="Basic and acidic residues" evidence="1">
    <location>
        <begin position="48"/>
        <end position="57"/>
    </location>
</feature>
<evidence type="ECO:0000256" key="1">
    <source>
        <dbReference type="SAM" id="MobiDB-lite"/>
    </source>
</evidence>
<proteinExistence type="predicted"/>
<reference evidence="2" key="1">
    <citation type="journal article" date="2023" name="Science">
        <title>Genome structures resolve the early diversification of teleost fishes.</title>
        <authorList>
            <person name="Parey E."/>
            <person name="Louis A."/>
            <person name="Montfort J."/>
            <person name="Bouchez O."/>
            <person name="Roques C."/>
            <person name="Iampietro C."/>
            <person name="Lluch J."/>
            <person name="Castinel A."/>
            <person name="Donnadieu C."/>
            <person name="Desvignes T."/>
            <person name="Floi Bucao C."/>
            <person name="Jouanno E."/>
            <person name="Wen M."/>
            <person name="Mejri S."/>
            <person name="Dirks R."/>
            <person name="Jansen H."/>
            <person name="Henkel C."/>
            <person name="Chen W.J."/>
            <person name="Zahm M."/>
            <person name="Cabau C."/>
            <person name="Klopp C."/>
            <person name="Thompson A.W."/>
            <person name="Robinson-Rechavi M."/>
            <person name="Braasch I."/>
            <person name="Lecointre G."/>
            <person name="Bobe J."/>
            <person name="Postlethwait J.H."/>
            <person name="Berthelot C."/>
            <person name="Roest Crollius H."/>
            <person name="Guiguen Y."/>
        </authorList>
    </citation>
    <scope>NUCLEOTIDE SEQUENCE</scope>
    <source>
        <strain evidence="2">WJC10195</strain>
    </source>
</reference>
<dbReference type="Proteomes" id="UP001152622">
    <property type="component" value="Chromosome 12"/>
</dbReference>
<name>A0A9Q1EW05_SYNKA</name>